<dbReference type="Proteomes" id="UP000077202">
    <property type="component" value="Unassembled WGS sequence"/>
</dbReference>
<feature type="coiled-coil region" evidence="1">
    <location>
        <begin position="17"/>
        <end position="62"/>
    </location>
</feature>
<name>A0A176VD41_MARPO</name>
<evidence type="ECO:0000313" key="3">
    <source>
        <dbReference type="EMBL" id="OAE18710.1"/>
    </source>
</evidence>
<accession>A0A176VD41</accession>
<reference evidence="3" key="1">
    <citation type="submission" date="2016-03" db="EMBL/GenBank/DDBJ databases">
        <title>Mechanisms controlling the formation of the plant cell surface in tip-growing cells are functionally conserved among land plants.</title>
        <authorList>
            <person name="Honkanen S."/>
            <person name="Jones V.A."/>
            <person name="Morieri G."/>
            <person name="Champion C."/>
            <person name="Hetherington A.J."/>
            <person name="Kelly S."/>
            <person name="Saint-Marcoux D."/>
            <person name="Proust H."/>
            <person name="Prescott H."/>
            <person name="Dolan L."/>
        </authorList>
    </citation>
    <scope>NUCLEOTIDE SEQUENCE [LARGE SCALE GENOMIC DNA]</scope>
    <source>
        <tissue evidence="3">Whole gametophyte</tissue>
    </source>
</reference>
<proteinExistence type="predicted"/>
<organism evidence="3 4">
    <name type="scientific">Marchantia polymorpha subsp. ruderalis</name>
    <dbReference type="NCBI Taxonomy" id="1480154"/>
    <lineage>
        <taxon>Eukaryota</taxon>
        <taxon>Viridiplantae</taxon>
        <taxon>Streptophyta</taxon>
        <taxon>Embryophyta</taxon>
        <taxon>Marchantiophyta</taxon>
        <taxon>Marchantiopsida</taxon>
        <taxon>Marchantiidae</taxon>
        <taxon>Marchantiales</taxon>
        <taxon>Marchantiaceae</taxon>
        <taxon>Marchantia</taxon>
    </lineage>
</organism>
<evidence type="ECO:0000256" key="1">
    <source>
        <dbReference type="SAM" id="Coils"/>
    </source>
</evidence>
<gene>
    <name evidence="3" type="ORF">AXG93_4846s1000</name>
</gene>
<dbReference type="AlphaFoldDB" id="A0A176VD41"/>
<evidence type="ECO:0000256" key="2">
    <source>
        <dbReference type="SAM" id="MobiDB-lite"/>
    </source>
</evidence>
<feature type="region of interest" description="Disordered" evidence="2">
    <location>
        <begin position="129"/>
        <end position="154"/>
    </location>
</feature>
<feature type="region of interest" description="Disordered" evidence="2">
    <location>
        <begin position="185"/>
        <end position="210"/>
    </location>
</feature>
<evidence type="ECO:0000313" key="4">
    <source>
        <dbReference type="Proteomes" id="UP000077202"/>
    </source>
</evidence>
<sequence length="210" mass="23207">MAPPKKSDKVRKYVPLKVEVLLNREKLERRLQKIRKVVTDDEEDLMLEVRRAETEIKGIRQLRFRPRPKRKLSQGLVVIKASNSSVEKTVGQIIDTPKVATGKSTHPVMTEVPSAVLVKVSIDVTVEPSKEGTEMVSPNSLSSERTRSVGSEDLPQPKIGVEVVTEVTLSEAILEQIVAEVGGTLGNQVEEPGPPPSKKFVSPKNFGERL</sequence>
<protein>
    <submittedName>
        <fullName evidence="3">Uncharacterized protein</fullName>
    </submittedName>
</protein>
<dbReference type="EMBL" id="LVLJ01004022">
    <property type="protein sequence ID" value="OAE18710.1"/>
    <property type="molecule type" value="Genomic_DNA"/>
</dbReference>
<comment type="caution">
    <text evidence="3">The sequence shown here is derived from an EMBL/GenBank/DDBJ whole genome shotgun (WGS) entry which is preliminary data.</text>
</comment>
<keyword evidence="1" id="KW-0175">Coiled coil</keyword>
<keyword evidence="4" id="KW-1185">Reference proteome</keyword>